<dbReference type="AlphaFoldDB" id="D4DU47"/>
<dbReference type="EMBL" id="ADBF01000253">
    <property type="protein sequence ID" value="EFE48630.1"/>
    <property type="molecule type" value="Genomic_DNA"/>
</dbReference>
<reference evidence="1 2" key="1">
    <citation type="submission" date="2010-02" db="EMBL/GenBank/DDBJ databases">
        <authorList>
            <person name="Weinstock G."/>
            <person name="Sodergren E."/>
            <person name="Clifton S."/>
            <person name="Fulton L."/>
            <person name="Fulton B."/>
            <person name="Courtney L."/>
            <person name="Fronick C."/>
            <person name="Harrison M."/>
            <person name="Strong C."/>
            <person name="Farmer C."/>
            <person name="Delahaunty K."/>
            <person name="Markovic C."/>
            <person name="Hall O."/>
            <person name="Minx P."/>
            <person name="Tomlinson C."/>
            <person name="Mitreva M."/>
            <person name="Nelson J."/>
            <person name="Hou S."/>
            <person name="Wollam A."/>
            <person name="Pepin K.H."/>
            <person name="Johnson M."/>
            <person name="Bhonagiri V."/>
            <person name="Zhang X."/>
            <person name="Suruliraj S."/>
            <person name="Warren W."/>
            <person name="Chinwalla A."/>
            <person name="Mardis E.R."/>
            <person name="Wilson R.K."/>
        </authorList>
    </citation>
    <scope>NUCLEOTIDE SEQUENCE [LARGE SCALE GENOMIC DNA]</scope>
    <source>
        <strain evidence="1 2">ATCC 29315</strain>
    </source>
</reference>
<evidence type="ECO:0000313" key="1">
    <source>
        <dbReference type="EMBL" id="EFE48630.1"/>
    </source>
</evidence>
<sequence length="66" mass="7454">MPADRICDVFKRFLPRIAAEKIMDGQANKDLNVLKEAWLRLKCGKITRMLGGLFGLFENGGLVFVQ</sequence>
<evidence type="ECO:0000313" key="2">
    <source>
        <dbReference type="Proteomes" id="UP000005536"/>
    </source>
</evidence>
<organism evidence="1 2">
    <name type="scientific">Neisseria elongata subsp. glycolytica ATCC 29315</name>
    <dbReference type="NCBI Taxonomy" id="546263"/>
    <lineage>
        <taxon>Bacteria</taxon>
        <taxon>Pseudomonadati</taxon>
        <taxon>Pseudomonadota</taxon>
        <taxon>Betaproteobacteria</taxon>
        <taxon>Neisseriales</taxon>
        <taxon>Neisseriaceae</taxon>
        <taxon>Neisseria</taxon>
    </lineage>
</organism>
<comment type="caution">
    <text evidence="1">The sequence shown here is derived from an EMBL/GenBank/DDBJ whole genome shotgun (WGS) entry which is preliminary data.</text>
</comment>
<accession>D4DU47</accession>
<name>D4DU47_NEIEG</name>
<gene>
    <name evidence="1" type="ORF">NEIELOOT_02604</name>
</gene>
<dbReference type="Proteomes" id="UP000005536">
    <property type="component" value="Unassembled WGS sequence"/>
</dbReference>
<proteinExistence type="predicted"/>
<protein>
    <submittedName>
        <fullName evidence="1">Uncharacterized protein</fullName>
    </submittedName>
</protein>